<evidence type="ECO:0000313" key="3">
    <source>
        <dbReference type="Proteomes" id="UP000078550"/>
    </source>
</evidence>
<dbReference type="EMBL" id="FLRE01000185">
    <property type="protein sequence ID" value="SBT46830.1"/>
    <property type="molecule type" value="Genomic_DNA"/>
</dbReference>
<dbReference type="Proteomes" id="UP000078550">
    <property type="component" value="Unassembled WGS sequence"/>
</dbReference>
<evidence type="ECO:0000313" key="2">
    <source>
        <dbReference type="EMBL" id="SBT46830.1"/>
    </source>
</evidence>
<gene>
    <name evidence="1" type="ORF">POVWA1_053500</name>
    <name evidence="2" type="ORF">POVWA2_052770</name>
</gene>
<dbReference type="EMBL" id="FLRD01000139">
    <property type="protein sequence ID" value="SBT46314.1"/>
    <property type="molecule type" value="Genomic_DNA"/>
</dbReference>
<keyword evidence="4" id="KW-1185">Reference proteome</keyword>
<proteinExistence type="predicted"/>
<dbReference type="Proteomes" id="UP000078555">
    <property type="component" value="Unassembled WGS sequence"/>
</dbReference>
<reference evidence="2" key="2">
    <citation type="submission" date="2016-05" db="EMBL/GenBank/DDBJ databases">
        <authorList>
            <person name="Lavstsen T."/>
            <person name="Jespersen J.S."/>
        </authorList>
    </citation>
    <scope>NUCLEOTIDE SEQUENCE [LARGE SCALE GENOMIC DNA]</scope>
</reference>
<protein>
    <submittedName>
        <fullName evidence="2">Uncharacterized protein</fullName>
    </submittedName>
</protein>
<evidence type="ECO:0000313" key="1">
    <source>
        <dbReference type="EMBL" id="SBT46314.1"/>
    </source>
</evidence>
<dbReference type="AlphaFoldDB" id="A0A1A8ZSG4"/>
<organism evidence="2 3">
    <name type="scientific">Plasmodium ovale wallikeri</name>
    <dbReference type="NCBI Taxonomy" id="864142"/>
    <lineage>
        <taxon>Eukaryota</taxon>
        <taxon>Sar</taxon>
        <taxon>Alveolata</taxon>
        <taxon>Apicomplexa</taxon>
        <taxon>Aconoidasida</taxon>
        <taxon>Haemosporida</taxon>
        <taxon>Plasmodiidae</taxon>
        <taxon>Plasmodium</taxon>
        <taxon>Plasmodium (Plasmodium)</taxon>
    </lineage>
</organism>
<sequence>MAFLYISDLFISFFYLIFRHEQSSKQSRRKEKRKHTSVILGTILPSTHFEGRGRGVPPPPPTLFPPSRQTLFEENRSGYILAHISGLIVECITMTEASNCVFEEEEDSQHVPPSSPPFWQY</sequence>
<accession>A0A1A8ZSG4</accession>
<evidence type="ECO:0000313" key="4">
    <source>
        <dbReference type="Proteomes" id="UP000078555"/>
    </source>
</evidence>
<reference evidence="3 4" key="1">
    <citation type="submission" date="2016-05" db="EMBL/GenBank/DDBJ databases">
        <authorList>
            <person name="Naeem Raeece"/>
        </authorList>
    </citation>
    <scope>NUCLEOTIDE SEQUENCE [LARGE SCALE GENOMIC DNA]</scope>
</reference>
<name>A0A1A8ZSG4_PLAOA</name>